<reference evidence="2 3" key="1">
    <citation type="submission" date="2024-02" db="EMBL/GenBank/DDBJ databases">
        <title>A novel Gemmatimonadota bacterium.</title>
        <authorList>
            <person name="Du Z.-J."/>
            <person name="Ye Y.-Q."/>
        </authorList>
    </citation>
    <scope>NUCLEOTIDE SEQUENCE [LARGE SCALE GENOMIC DNA]</scope>
    <source>
        <strain evidence="2 3">DH-20</strain>
    </source>
</reference>
<feature type="transmembrane region" description="Helical" evidence="1">
    <location>
        <begin position="16"/>
        <end position="35"/>
    </location>
</feature>
<dbReference type="Proteomes" id="UP001484239">
    <property type="component" value="Unassembled WGS sequence"/>
</dbReference>
<evidence type="ECO:0000313" key="2">
    <source>
        <dbReference type="EMBL" id="MEK9501598.1"/>
    </source>
</evidence>
<gene>
    <name evidence="2" type="ORF">WI372_11460</name>
</gene>
<dbReference type="Pfam" id="PF14356">
    <property type="entry name" value="DUF4403"/>
    <property type="match status" value="1"/>
</dbReference>
<dbReference type="RefSeq" id="WP_405281445.1">
    <property type="nucleotide sequence ID" value="NZ_CP144380.1"/>
</dbReference>
<protein>
    <submittedName>
        <fullName evidence="2">DUF4403 family protein</fullName>
    </submittedName>
</protein>
<keyword evidence="3" id="KW-1185">Reference proteome</keyword>
<name>A0ABU9EA47_9BACT</name>
<keyword evidence="1" id="KW-0472">Membrane</keyword>
<accession>A0ABU9EA47</accession>
<keyword evidence="1" id="KW-0812">Transmembrane</keyword>
<keyword evidence="1" id="KW-1133">Transmembrane helix</keyword>
<proteinExistence type="predicted"/>
<dbReference type="InterPro" id="IPR025515">
    <property type="entry name" value="DUF4403"/>
</dbReference>
<sequence length="503" mass="54099">MKRPSLAVLERFERPQLVAAGVLLLFAVAATLVLWTSGGDGRLGRVRAPVADSTVDVDRLARLPPSMLSVPVLLDLAPLVAEMESGVPASWGDLESRMPVPDNDRLEVAFDLTRSPLRATFEGSVARVSATISYRARAWYDPPVLPTVSVSCGTGDDEEPPRLEVALEGPLSIDPEWRLRTDVRVDTILPVSEADRDRCRVSIIRWDMTDRVVGGARDFLESEAETIDSLVAAVDLRSQFEEWWQLIGEPIELTDDVWLVLGGESLVRGAIEGRGDGVETILGLRARPRVVIGPRPTDSIPPLPALDTGHVAPGFAVRVEARAEYAEASAVLTRELGGEELSAGGRSVRLDGFEVGGVGDGRLSLAVDLSGDAQGRIYLVGTPEYDPEDGRVGVPDLQFDVASERAVVEGAAWLARIGLVPILREAARWPAAPAVEWAREQVERGLNRSLSDEVALRGRVAEVDVFDVVAGREALLVRADVRAEASLHVGGDPPDGNLPAPPP</sequence>
<evidence type="ECO:0000313" key="3">
    <source>
        <dbReference type="Proteomes" id="UP001484239"/>
    </source>
</evidence>
<organism evidence="2 3">
    <name type="scientific">Gaopeijia maritima</name>
    <dbReference type="NCBI Taxonomy" id="3119007"/>
    <lineage>
        <taxon>Bacteria</taxon>
        <taxon>Pseudomonadati</taxon>
        <taxon>Gemmatimonadota</taxon>
        <taxon>Longimicrobiia</taxon>
        <taxon>Gaopeijiales</taxon>
        <taxon>Gaopeijiaceae</taxon>
        <taxon>Gaopeijia</taxon>
    </lineage>
</organism>
<evidence type="ECO:0000256" key="1">
    <source>
        <dbReference type="SAM" id="Phobius"/>
    </source>
</evidence>
<comment type="caution">
    <text evidence="2">The sequence shown here is derived from an EMBL/GenBank/DDBJ whole genome shotgun (WGS) entry which is preliminary data.</text>
</comment>
<dbReference type="EMBL" id="JBBHLI010000006">
    <property type="protein sequence ID" value="MEK9501598.1"/>
    <property type="molecule type" value="Genomic_DNA"/>
</dbReference>